<keyword evidence="1" id="KW-1133">Transmembrane helix</keyword>
<evidence type="ECO:0000256" key="1">
    <source>
        <dbReference type="SAM" id="Phobius"/>
    </source>
</evidence>
<dbReference type="AlphaFoldDB" id="A0AAU7UE46"/>
<organism evidence="2">
    <name type="scientific">Deinococcus sonorensis KR-87</name>
    <dbReference type="NCBI Taxonomy" id="694439"/>
    <lineage>
        <taxon>Bacteria</taxon>
        <taxon>Thermotogati</taxon>
        <taxon>Deinococcota</taxon>
        <taxon>Deinococci</taxon>
        <taxon>Deinococcales</taxon>
        <taxon>Deinococcaceae</taxon>
        <taxon>Deinococcus</taxon>
    </lineage>
</organism>
<name>A0AAU7UE46_9DEIO</name>
<protein>
    <submittedName>
        <fullName evidence="2">Septum formation initiator family protein</fullName>
    </submittedName>
</protein>
<accession>A0AAU7UE46</accession>
<feature type="transmembrane region" description="Helical" evidence="1">
    <location>
        <begin position="25"/>
        <end position="47"/>
    </location>
</feature>
<sequence length="127" mass="14038">MRLRPPTWKLPWKVPNLRGLPWQQLPLTLMLASALAALGSVQMTFLIGNSLYRHYAWQAETRTVQREVAQLRQDLRVLQDTRAHGSDPDYLSAMARCLGFVGTGETVVVAQGATDGPGGNCDPVRLP</sequence>
<gene>
    <name evidence="2" type="ORF">ABOD76_10700</name>
</gene>
<keyword evidence="1" id="KW-0472">Membrane</keyword>
<keyword evidence="1" id="KW-0812">Transmembrane</keyword>
<reference evidence="2" key="1">
    <citation type="submission" date="2024-06" db="EMBL/GenBank/DDBJ databases">
        <title>Draft Genome Sequence of Deinococcus sonorensis Type Strain KR-87, a Biofilm Producing Representative of the Genus Deinococcus.</title>
        <authorList>
            <person name="Boren L.S."/>
            <person name="Grosso R.A."/>
            <person name="Hugenberg-Cox A.N."/>
            <person name="Hill J.T.E."/>
            <person name="Albert C.M."/>
            <person name="Tuohy J.M."/>
        </authorList>
    </citation>
    <scope>NUCLEOTIDE SEQUENCE</scope>
    <source>
        <strain evidence="2">KR-87</strain>
    </source>
</reference>
<dbReference type="InterPro" id="IPR007060">
    <property type="entry name" value="FtsL/DivIC"/>
</dbReference>
<proteinExistence type="predicted"/>
<dbReference type="Pfam" id="PF04977">
    <property type="entry name" value="DivIC"/>
    <property type="match status" value="1"/>
</dbReference>
<dbReference type="KEGG" id="dsc:ABOD76_10700"/>
<dbReference type="RefSeq" id="WP_350244829.1">
    <property type="nucleotide sequence ID" value="NZ_CP158299.1"/>
</dbReference>
<evidence type="ECO:0000313" key="2">
    <source>
        <dbReference type="EMBL" id="XBV86751.1"/>
    </source>
</evidence>
<dbReference type="EMBL" id="CP158299">
    <property type="protein sequence ID" value="XBV86751.1"/>
    <property type="molecule type" value="Genomic_DNA"/>
</dbReference>